<dbReference type="Proteomes" id="UP001219933">
    <property type="component" value="Chromosome 3"/>
</dbReference>
<evidence type="ECO:0000256" key="1">
    <source>
        <dbReference type="ARBA" id="ARBA00008259"/>
    </source>
</evidence>
<dbReference type="SUPFAM" id="SSF50978">
    <property type="entry name" value="WD40 repeat-like"/>
    <property type="match status" value="1"/>
</dbReference>
<name>A0AAF0EZQ0_9BASI</name>
<proteinExistence type="inferred from homology"/>
<dbReference type="PIRSF" id="PIRSF037309">
    <property type="entry name" value="PP2A_PR55"/>
    <property type="match status" value="1"/>
</dbReference>
<sequence length="493" mass="54828">MDRDTSASPYGGWRFAQCFGDKGEVDDITEADIISAVEFDQTGNYLATGDKGGRVVLFERNESGANKKQGCEYRFYTEFQSHEPEFDYLKSLEIEEKINQICWCRRQNAAHLLLSTNDKTIKLWKVFDKPLNAVTPGALGGDNSELLMSQTVAPDGMTGGIPPNLTRLAAPRAPVVPNLSDAQSRMLRLPRLVYHDTIVAAVPRKIYANAHAYHINSLSVNSDGETYISADDLRINLWNLGISDKSFNIVDIKPVNMEELTEVITAAQFHPLHCNELVYSSSKGTIKLADMRESSLCDRNAKMFEEEEDPASRSFFSEIISSISDVKFSHDGRYILSRDYLTLKVWDVNMESRPIATIPIHDYLRPKLCDLYENDCIFDKFEGNWSPSGSSVLTGSYSNYFHILDWERDSDIVLQADKSAFKAKRLAAAHSRGGRATGTGSLAGGINAINPNNVDFNKKILHAAYHPQEDTIAIAATNNLFIFTANNPAGVSA</sequence>
<dbReference type="PROSITE" id="PS01024">
    <property type="entry name" value="PR55_1"/>
    <property type="match status" value="1"/>
</dbReference>
<dbReference type="GO" id="GO:0019888">
    <property type="term" value="F:protein phosphatase regulator activity"/>
    <property type="evidence" value="ECO:0007669"/>
    <property type="project" value="InterPro"/>
</dbReference>
<evidence type="ECO:0000256" key="2">
    <source>
        <dbReference type="ARBA" id="ARBA00022574"/>
    </source>
</evidence>
<dbReference type="Gene3D" id="2.130.10.10">
    <property type="entry name" value="YVTN repeat-like/Quinoprotein amine dehydrogenase"/>
    <property type="match status" value="2"/>
</dbReference>
<dbReference type="InterPro" id="IPR000009">
    <property type="entry name" value="PP2A_PR55"/>
</dbReference>
<dbReference type="SMART" id="SM00320">
    <property type="entry name" value="WD40"/>
    <property type="match status" value="5"/>
</dbReference>
<dbReference type="InterPro" id="IPR018067">
    <property type="entry name" value="PP2A_PR55_CS"/>
</dbReference>
<reference evidence="5" key="1">
    <citation type="submission" date="2023-03" db="EMBL/GenBank/DDBJ databases">
        <title>Mating type loci evolution in Malassezia.</title>
        <authorList>
            <person name="Coelho M.A."/>
        </authorList>
    </citation>
    <scope>NUCLEOTIDE SEQUENCE</scope>
    <source>
        <strain evidence="5">CBS 11721</strain>
    </source>
</reference>
<evidence type="ECO:0000313" key="6">
    <source>
        <dbReference type="Proteomes" id="UP001219933"/>
    </source>
</evidence>
<dbReference type="InterPro" id="IPR001680">
    <property type="entry name" value="WD40_rpt"/>
</dbReference>
<evidence type="ECO:0000256" key="3">
    <source>
        <dbReference type="ARBA" id="ARBA00022737"/>
    </source>
</evidence>
<dbReference type="InterPro" id="IPR036322">
    <property type="entry name" value="WD40_repeat_dom_sf"/>
</dbReference>
<keyword evidence="2 4" id="KW-0853">WD repeat</keyword>
<gene>
    <name evidence="5" type="primary">CDC55</name>
    <name evidence="5" type="ORF">MCUN1_002429</name>
</gene>
<dbReference type="AlphaFoldDB" id="A0AAF0EZQ0"/>
<keyword evidence="3 4" id="KW-0677">Repeat</keyword>
<keyword evidence="6" id="KW-1185">Reference proteome</keyword>
<organism evidence="5 6">
    <name type="scientific">Malassezia cuniculi</name>
    <dbReference type="NCBI Taxonomy" id="948313"/>
    <lineage>
        <taxon>Eukaryota</taxon>
        <taxon>Fungi</taxon>
        <taxon>Dikarya</taxon>
        <taxon>Basidiomycota</taxon>
        <taxon>Ustilaginomycotina</taxon>
        <taxon>Malasseziomycetes</taxon>
        <taxon>Malasseziales</taxon>
        <taxon>Malasseziaceae</taxon>
        <taxon>Malassezia</taxon>
    </lineage>
</organism>
<dbReference type="InterPro" id="IPR015943">
    <property type="entry name" value="WD40/YVTN_repeat-like_dom_sf"/>
</dbReference>
<dbReference type="PANTHER" id="PTHR11871">
    <property type="entry name" value="PROTEIN PHOSPHATASE PP2A REGULATORY SUBUNIT B"/>
    <property type="match status" value="1"/>
</dbReference>
<dbReference type="EMBL" id="CP119879">
    <property type="protein sequence ID" value="WFD35573.1"/>
    <property type="molecule type" value="Genomic_DNA"/>
</dbReference>
<evidence type="ECO:0000313" key="5">
    <source>
        <dbReference type="EMBL" id="WFD35573.1"/>
    </source>
</evidence>
<accession>A0AAF0EZQ0</accession>
<dbReference type="Pfam" id="PF00400">
    <property type="entry name" value="WD40"/>
    <property type="match status" value="1"/>
</dbReference>
<comment type="similarity">
    <text evidence="1 4">Belongs to the phosphatase 2A regulatory subunit B family.</text>
</comment>
<protein>
    <recommendedName>
        <fullName evidence="4">Protein phosphatase PP2A regulatory subunit B</fullName>
    </recommendedName>
</protein>
<dbReference type="GO" id="GO:0000159">
    <property type="term" value="C:protein phosphatase type 2A complex"/>
    <property type="evidence" value="ECO:0007669"/>
    <property type="project" value="UniProtKB-UniRule"/>
</dbReference>
<dbReference type="PRINTS" id="PR00600">
    <property type="entry name" value="PP2APR55"/>
</dbReference>
<evidence type="ECO:0000256" key="4">
    <source>
        <dbReference type="RuleBase" id="RU331113"/>
    </source>
</evidence>